<keyword evidence="2" id="KW-0732">Signal</keyword>
<evidence type="ECO:0000259" key="3">
    <source>
        <dbReference type="Pfam" id="PF01108"/>
    </source>
</evidence>
<feature type="domain" description="Interferon/interleukin receptor" evidence="4">
    <location>
        <begin position="81"/>
        <end position="170"/>
    </location>
</feature>
<keyword evidence="1" id="KW-0812">Transmembrane</keyword>
<evidence type="ECO:0000259" key="4">
    <source>
        <dbReference type="Pfam" id="PF09294"/>
    </source>
</evidence>
<dbReference type="GO" id="GO:0004896">
    <property type="term" value="F:cytokine receptor activity"/>
    <property type="evidence" value="ECO:0007669"/>
    <property type="project" value="TreeGrafter"/>
</dbReference>
<dbReference type="GO" id="GO:0005886">
    <property type="term" value="C:plasma membrane"/>
    <property type="evidence" value="ECO:0007669"/>
    <property type="project" value="TreeGrafter"/>
</dbReference>
<keyword evidence="1" id="KW-0472">Membrane</keyword>
<organism evidence="5 6">
    <name type="scientific">Hemibagrus guttatus</name>
    <dbReference type="NCBI Taxonomy" id="175788"/>
    <lineage>
        <taxon>Eukaryota</taxon>
        <taxon>Metazoa</taxon>
        <taxon>Chordata</taxon>
        <taxon>Craniata</taxon>
        <taxon>Vertebrata</taxon>
        <taxon>Euteleostomi</taxon>
        <taxon>Actinopterygii</taxon>
        <taxon>Neopterygii</taxon>
        <taxon>Teleostei</taxon>
        <taxon>Ostariophysi</taxon>
        <taxon>Siluriformes</taxon>
        <taxon>Bagridae</taxon>
        <taxon>Hemibagrus</taxon>
    </lineage>
</organism>
<feature type="signal peptide" evidence="2">
    <location>
        <begin position="1"/>
        <end position="25"/>
    </location>
</feature>
<dbReference type="Proteomes" id="UP001274896">
    <property type="component" value="Unassembled WGS sequence"/>
</dbReference>
<dbReference type="AlphaFoldDB" id="A0AAE0V5H9"/>
<dbReference type="PANTHER" id="PTHR20859">
    <property type="entry name" value="INTERFERON/INTERLEUKIN RECEPTOR"/>
    <property type="match status" value="1"/>
</dbReference>
<evidence type="ECO:0000313" key="6">
    <source>
        <dbReference type="Proteomes" id="UP001274896"/>
    </source>
</evidence>
<evidence type="ECO:0000313" key="5">
    <source>
        <dbReference type="EMBL" id="KAK3543341.1"/>
    </source>
</evidence>
<dbReference type="Pfam" id="PF09294">
    <property type="entry name" value="Interfer-bind"/>
    <property type="match status" value="1"/>
</dbReference>
<feature type="transmembrane region" description="Helical" evidence="1">
    <location>
        <begin position="178"/>
        <end position="202"/>
    </location>
</feature>
<dbReference type="EMBL" id="JAUCMX010000006">
    <property type="protein sequence ID" value="KAK3543341.1"/>
    <property type="molecule type" value="Genomic_DNA"/>
</dbReference>
<dbReference type="InterPro" id="IPR003961">
    <property type="entry name" value="FN3_dom"/>
</dbReference>
<dbReference type="InterPro" id="IPR015373">
    <property type="entry name" value="Interferon/interleukin_rcp_dom"/>
</dbReference>
<keyword evidence="6" id="KW-1185">Reference proteome</keyword>
<proteinExistence type="predicted"/>
<dbReference type="InterPro" id="IPR036116">
    <property type="entry name" value="FN3_sf"/>
</dbReference>
<dbReference type="SUPFAM" id="SSF49265">
    <property type="entry name" value="Fibronectin type III"/>
    <property type="match status" value="2"/>
</dbReference>
<gene>
    <name evidence="5" type="ORF">QTP70_018065</name>
</gene>
<feature type="chain" id="PRO_5042171984" evidence="2">
    <location>
        <begin position="26"/>
        <end position="226"/>
    </location>
</feature>
<comment type="caution">
    <text evidence="5">The sequence shown here is derived from an EMBL/GenBank/DDBJ whole genome shotgun (WGS) entry which is preliminary data.</text>
</comment>
<dbReference type="PANTHER" id="PTHR20859:SF53">
    <property type="entry name" value="INTERLEUKIN-22 RECEPTOR SUBUNIT ALPHA-1"/>
    <property type="match status" value="1"/>
</dbReference>
<accession>A0AAE0V5H9</accession>
<dbReference type="Gene3D" id="2.60.40.10">
    <property type="entry name" value="Immunoglobulins"/>
    <property type="match status" value="2"/>
</dbReference>
<dbReference type="InterPro" id="IPR050650">
    <property type="entry name" value="Type-II_Cytokine-TF_Rcpt"/>
</dbReference>
<sequence length="226" mass="25582">MHRSRQQWILRLWTIFFFLMQEVHCSIPSPQNVTIVSINLEHKLTWTPGPGTAAFTRFRVQSYNPKEDMVPGCTMGIKKATTLGPPLVSLTGCGNCLVLKLSPPARMDFYQEYTIRVTRSRDKAQFVMKASNGETLINYLEPGVEYCVRATADTSFQNRAIPSEPQCTYTSSQPLNTVAMFLSILCAIFLLMLLLCTCLIYYGKLGNLHTPFQQALVSFLPLQEQR</sequence>
<protein>
    <submittedName>
        <fullName evidence="5">Uncharacterized protein</fullName>
    </submittedName>
</protein>
<name>A0AAE0V5H9_9TELE</name>
<dbReference type="InterPro" id="IPR013783">
    <property type="entry name" value="Ig-like_fold"/>
</dbReference>
<dbReference type="Pfam" id="PF01108">
    <property type="entry name" value="Tissue_fac"/>
    <property type="match status" value="1"/>
</dbReference>
<reference evidence="5" key="1">
    <citation type="submission" date="2023-06" db="EMBL/GenBank/DDBJ databases">
        <title>Male Hemibagrus guttatus genome.</title>
        <authorList>
            <person name="Bian C."/>
        </authorList>
    </citation>
    <scope>NUCLEOTIDE SEQUENCE</scope>
    <source>
        <strain evidence="5">Male_cb2023</strain>
        <tissue evidence="5">Muscle</tissue>
    </source>
</reference>
<keyword evidence="1" id="KW-1133">Transmembrane helix</keyword>
<evidence type="ECO:0000256" key="2">
    <source>
        <dbReference type="SAM" id="SignalP"/>
    </source>
</evidence>
<evidence type="ECO:0000256" key="1">
    <source>
        <dbReference type="SAM" id="Phobius"/>
    </source>
</evidence>
<feature type="domain" description="Fibronectin type-III" evidence="3">
    <location>
        <begin position="12"/>
        <end position="69"/>
    </location>
</feature>